<proteinExistence type="predicted"/>
<feature type="domain" description="Putative exodeoxyribonuclease 8 PDDEXK-like" evidence="1">
    <location>
        <begin position="37"/>
        <end position="269"/>
    </location>
</feature>
<dbReference type="Pfam" id="PF12684">
    <property type="entry name" value="DUF3799"/>
    <property type="match status" value="1"/>
</dbReference>
<dbReference type="Gene3D" id="3.90.320.10">
    <property type="match status" value="1"/>
</dbReference>
<reference evidence="3" key="1">
    <citation type="journal article" date="2019" name="Int. J. Syst. Evol. Microbiol.">
        <title>The Global Catalogue of Microorganisms (GCM) 10K type strain sequencing project: providing services to taxonomists for standard genome sequencing and annotation.</title>
        <authorList>
            <consortium name="The Broad Institute Genomics Platform"/>
            <consortium name="The Broad Institute Genome Sequencing Center for Infectious Disease"/>
            <person name="Wu L."/>
            <person name="Ma J."/>
        </authorList>
    </citation>
    <scope>NUCLEOTIDE SEQUENCE [LARGE SCALE GENOMIC DNA]</scope>
    <source>
        <strain evidence="3">JCM 17939</strain>
    </source>
</reference>
<comment type="caution">
    <text evidence="2">The sequence shown here is derived from an EMBL/GenBank/DDBJ whole genome shotgun (WGS) entry which is preliminary data.</text>
</comment>
<keyword evidence="3" id="KW-1185">Reference proteome</keyword>
<accession>A0ABP8U963</accession>
<dbReference type="Proteomes" id="UP001501442">
    <property type="component" value="Unassembled WGS sequence"/>
</dbReference>
<dbReference type="InterPro" id="IPR011604">
    <property type="entry name" value="PDDEXK-like_dom_sf"/>
</dbReference>
<sequence>MTSIAEAGVYDIDADTYHADPVPGGSLSSSGARKLLPPSCPAKFAYEREHGGERRSEFDIGTAAHKLVLGVGPKLERIDAKDWRTKKAQDKRDEAYEHGAVPLLTAEYEQVHAMADVLHRDDLARVLLDPDHGRPEQAIFWQDTETEVWRRALIDWLPTGGYGPPTIVDYKTTTSADLGAIRSSVLRYGYHQQAAWYLDAVDSVGYPDDTAFKFIFQEKTPPYLVTVVELDQPALRVGWLRNRRAIEIYRDCTAAGIWPGHATDIEVISLPPWAERAEEYA</sequence>
<organism evidence="2 3">
    <name type="scientific">Actinoallomurus vinaceus</name>
    <dbReference type="NCBI Taxonomy" id="1080074"/>
    <lineage>
        <taxon>Bacteria</taxon>
        <taxon>Bacillati</taxon>
        <taxon>Actinomycetota</taxon>
        <taxon>Actinomycetes</taxon>
        <taxon>Streptosporangiales</taxon>
        <taxon>Thermomonosporaceae</taxon>
        <taxon>Actinoallomurus</taxon>
    </lineage>
</organism>
<evidence type="ECO:0000313" key="2">
    <source>
        <dbReference type="EMBL" id="GAA4626715.1"/>
    </source>
</evidence>
<evidence type="ECO:0000259" key="1">
    <source>
        <dbReference type="Pfam" id="PF12684"/>
    </source>
</evidence>
<protein>
    <recommendedName>
        <fullName evidence="1">Putative exodeoxyribonuclease 8 PDDEXK-like domain-containing protein</fullName>
    </recommendedName>
</protein>
<evidence type="ECO:0000313" key="3">
    <source>
        <dbReference type="Proteomes" id="UP001501442"/>
    </source>
</evidence>
<dbReference type="InterPro" id="IPR024432">
    <property type="entry name" value="Put_RecE_PDDEXK-like_dom"/>
</dbReference>
<gene>
    <name evidence="2" type="ORF">GCM10023196_036080</name>
</gene>
<name>A0ABP8U963_9ACTN</name>
<dbReference type="RefSeq" id="WP_345431993.1">
    <property type="nucleotide sequence ID" value="NZ_BAABHK010000004.1"/>
</dbReference>
<dbReference type="EMBL" id="BAABHK010000004">
    <property type="protein sequence ID" value="GAA4626715.1"/>
    <property type="molecule type" value="Genomic_DNA"/>
</dbReference>